<dbReference type="PANTHER" id="PTHR10806:SF6">
    <property type="entry name" value="SIGNAL PEPTIDASE COMPLEX CATALYTIC SUBUNIT SEC11"/>
    <property type="match status" value="1"/>
</dbReference>
<dbReference type="STRING" id="1432656.X802_06445"/>
<evidence type="ECO:0000256" key="4">
    <source>
        <dbReference type="ARBA" id="ARBA00023136"/>
    </source>
</evidence>
<dbReference type="Proteomes" id="UP000062043">
    <property type="component" value="Chromosome"/>
</dbReference>
<keyword evidence="7" id="KW-1185">Reference proteome</keyword>
<protein>
    <submittedName>
        <fullName evidence="6">Peptidase S26B, signal peptidase</fullName>
    </submittedName>
</protein>
<dbReference type="GO" id="GO:0016020">
    <property type="term" value="C:membrane"/>
    <property type="evidence" value="ECO:0007669"/>
    <property type="project" value="UniProtKB-SubCell"/>
</dbReference>
<keyword evidence="3 5" id="KW-1133">Transmembrane helix</keyword>
<dbReference type="Gene3D" id="2.10.109.10">
    <property type="entry name" value="Umud Fragment, subunit A"/>
    <property type="match status" value="1"/>
</dbReference>
<feature type="transmembrane region" description="Helical" evidence="5">
    <location>
        <begin position="181"/>
        <end position="201"/>
    </location>
</feature>
<evidence type="ECO:0000256" key="5">
    <source>
        <dbReference type="SAM" id="Phobius"/>
    </source>
</evidence>
<organism evidence="6 7">
    <name type="scientific">Thermococcus guaymasensis DSM 11113</name>
    <dbReference type="NCBI Taxonomy" id="1432656"/>
    <lineage>
        <taxon>Archaea</taxon>
        <taxon>Methanobacteriati</taxon>
        <taxon>Methanobacteriota</taxon>
        <taxon>Thermococci</taxon>
        <taxon>Thermococcales</taxon>
        <taxon>Thermococcaceae</taxon>
        <taxon>Thermococcus</taxon>
    </lineage>
</organism>
<evidence type="ECO:0000313" key="7">
    <source>
        <dbReference type="Proteomes" id="UP000062043"/>
    </source>
</evidence>
<evidence type="ECO:0000256" key="1">
    <source>
        <dbReference type="ARBA" id="ARBA00004370"/>
    </source>
</evidence>
<gene>
    <name evidence="6" type="ORF">X802_06445</name>
</gene>
<dbReference type="PATRIC" id="fig|1432656.3.peg.1250"/>
<dbReference type="RefSeq" id="WP_062371939.1">
    <property type="nucleotide sequence ID" value="NZ_CP007140.1"/>
</dbReference>
<accession>A0A0X1KKR6</accession>
<keyword evidence="4 5" id="KW-0472">Membrane</keyword>
<dbReference type="EMBL" id="CP007140">
    <property type="protein sequence ID" value="AJC71837.1"/>
    <property type="molecule type" value="Genomic_DNA"/>
</dbReference>
<feature type="transmembrane region" description="Helical" evidence="5">
    <location>
        <begin position="313"/>
        <end position="331"/>
    </location>
</feature>
<dbReference type="CDD" id="cd06530">
    <property type="entry name" value="S26_SPase_I"/>
    <property type="match status" value="1"/>
</dbReference>
<dbReference type="AlphaFoldDB" id="A0A0X1KKR6"/>
<proteinExistence type="predicted"/>
<name>A0A0X1KKR6_9EURY</name>
<dbReference type="PANTHER" id="PTHR10806">
    <property type="entry name" value="SIGNAL PEPTIDASE COMPLEX CATALYTIC SUBUNIT SEC11"/>
    <property type="match status" value="1"/>
</dbReference>
<evidence type="ECO:0000256" key="2">
    <source>
        <dbReference type="ARBA" id="ARBA00022692"/>
    </source>
</evidence>
<sequence length="358" mass="39847">MKKLIENVAIVLMLIFLATSVAGFILDRPVLVSYAYSESMTPTIDKGDLFFINPLSKAGDVGDIIIFHRRDGWTVHRIYAITEEGYITKGDNNVATDQQDGVYPPVTEKDVIGKVIVIGGHPLVIRGGGDFIENLRSKMNNVYIVGALIIIGTVLTFSGGKKNKKHRKKSKRFFKVPMKTVYAAVSVLIIAGFLFVTMASWGTLAFTYSSTLAGGQKEGWYLPGTTFEKNLSVENHAVYPFYYFIEPKSERVRLLSEDTFEIPGDGSHSVLLAVSVPGDTRIYREEIEVHSYPAILPSGTIRWAYNIDPYLPLLLYSIELAAIMMVFYYLAGIGEGEIVRIRVRRRSILSKITGDGLL</sequence>
<dbReference type="NCBIfam" id="TIGR02228">
    <property type="entry name" value="sigpep_I_arch"/>
    <property type="match status" value="1"/>
</dbReference>
<comment type="subcellular location">
    <subcellularLocation>
        <location evidence="1">Membrane</location>
    </subcellularLocation>
</comment>
<dbReference type="GO" id="GO:0004252">
    <property type="term" value="F:serine-type endopeptidase activity"/>
    <property type="evidence" value="ECO:0007669"/>
    <property type="project" value="InterPro"/>
</dbReference>
<feature type="transmembrane region" description="Helical" evidence="5">
    <location>
        <begin position="142"/>
        <end position="160"/>
    </location>
</feature>
<dbReference type="PRINTS" id="PR00728">
    <property type="entry name" value="SIGNALPTASE"/>
</dbReference>
<dbReference type="OrthoDB" id="50404at2157"/>
<dbReference type="InterPro" id="IPR019533">
    <property type="entry name" value="Peptidase_S26"/>
</dbReference>
<dbReference type="InterPro" id="IPR036286">
    <property type="entry name" value="LexA/Signal_pep-like_sf"/>
</dbReference>
<dbReference type="SUPFAM" id="SSF51306">
    <property type="entry name" value="LexA/Signal peptidase"/>
    <property type="match status" value="1"/>
</dbReference>
<evidence type="ECO:0000313" key="6">
    <source>
        <dbReference type="EMBL" id="AJC71837.1"/>
    </source>
</evidence>
<dbReference type="InterPro" id="IPR001733">
    <property type="entry name" value="Peptidase_S26B"/>
</dbReference>
<reference evidence="6 7" key="1">
    <citation type="submission" date="2014-01" db="EMBL/GenBank/DDBJ databases">
        <title>Genome sequencing of Thermococcus guaymasensis.</title>
        <authorList>
            <person name="Zhang X."/>
            <person name="Alvare G."/>
            <person name="Fristensky B."/>
            <person name="Chen L."/>
            <person name="Suen T."/>
            <person name="Chen Q."/>
            <person name="Ma K."/>
        </authorList>
    </citation>
    <scope>NUCLEOTIDE SEQUENCE [LARGE SCALE GENOMIC DNA]</scope>
    <source>
        <strain evidence="6 7">DSM 11113</strain>
    </source>
</reference>
<dbReference type="GeneID" id="27135294"/>
<keyword evidence="2 5" id="KW-0812">Transmembrane</keyword>
<dbReference type="KEGG" id="tgy:X802_06445"/>
<dbReference type="GO" id="GO:0006465">
    <property type="term" value="P:signal peptide processing"/>
    <property type="evidence" value="ECO:0007669"/>
    <property type="project" value="InterPro"/>
</dbReference>
<evidence type="ECO:0000256" key="3">
    <source>
        <dbReference type="ARBA" id="ARBA00022989"/>
    </source>
</evidence>